<evidence type="ECO:0000259" key="2">
    <source>
        <dbReference type="Pfam" id="PF07587"/>
    </source>
</evidence>
<dbReference type="EMBL" id="JAFREP010000018">
    <property type="protein sequence ID" value="MBO1320648.1"/>
    <property type="molecule type" value="Genomic_DNA"/>
</dbReference>
<feature type="domain" description="DUF1549" evidence="1">
    <location>
        <begin position="79"/>
        <end position="249"/>
    </location>
</feature>
<proteinExistence type="predicted"/>
<feature type="domain" description="DUF1553" evidence="2">
    <location>
        <begin position="338"/>
        <end position="610"/>
    </location>
</feature>
<name>A0A8J7QLR7_9BACT</name>
<dbReference type="PANTHER" id="PTHR35889">
    <property type="entry name" value="CYCLOINULO-OLIGOSACCHARIDE FRUCTANOTRANSFERASE-RELATED"/>
    <property type="match status" value="1"/>
</dbReference>
<organism evidence="3 4">
    <name type="scientific">Acanthopleuribacter pedis</name>
    <dbReference type="NCBI Taxonomy" id="442870"/>
    <lineage>
        <taxon>Bacteria</taxon>
        <taxon>Pseudomonadati</taxon>
        <taxon>Acidobacteriota</taxon>
        <taxon>Holophagae</taxon>
        <taxon>Acanthopleuribacterales</taxon>
        <taxon>Acanthopleuribacteraceae</taxon>
        <taxon>Acanthopleuribacter</taxon>
    </lineage>
</organism>
<evidence type="ECO:0000313" key="4">
    <source>
        <dbReference type="Proteomes" id="UP000664417"/>
    </source>
</evidence>
<dbReference type="Pfam" id="PF07583">
    <property type="entry name" value="PSCyt2"/>
    <property type="match status" value="1"/>
</dbReference>
<reference evidence="3" key="1">
    <citation type="submission" date="2021-03" db="EMBL/GenBank/DDBJ databases">
        <authorList>
            <person name="Wang G."/>
        </authorList>
    </citation>
    <scope>NUCLEOTIDE SEQUENCE</scope>
    <source>
        <strain evidence="3">KCTC 12899</strain>
    </source>
</reference>
<dbReference type="InterPro" id="IPR011444">
    <property type="entry name" value="DUF1549"/>
</dbReference>
<dbReference type="Proteomes" id="UP000664417">
    <property type="component" value="Unassembled WGS sequence"/>
</dbReference>
<dbReference type="AlphaFoldDB" id="A0A8J7QLR7"/>
<accession>A0A8J7QLR7</accession>
<dbReference type="RefSeq" id="WP_207860601.1">
    <property type="nucleotide sequence ID" value="NZ_JAFREP010000018.1"/>
</dbReference>
<comment type="caution">
    <text evidence="3">The sequence shown here is derived from an EMBL/GenBank/DDBJ whole genome shotgun (WGS) entry which is preliminary data.</text>
</comment>
<dbReference type="Pfam" id="PF07587">
    <property type="entry name" value="PSD1"/>
    <property type="match status" value="1"/>
</dbReference>
<evidence type="ECO:0000259" key="1">
    <source>
        <dbReference type="Pfam" id="PF07583"/>
    </source>
</evidence>
<keyword evidence="4" id="KW-1185">Reference proteome</keyword>
<protein>
    <submittedName>
        <fullName evidence="3">DUF1549 domain-containing protein</fullName>
    </submittedName>
</protein>
<dbReference type="InterPro" id="IPR022655">
    <property type="entry name" value="DUF1553"/>
</dbReference>
<sequence length="638" mass="72867">MVRFYLIKSTVLLLLALLIGSGRLVPAYAGDPHPNCMSGCDRADRGKTTRGTVPKATFLFPSRYQGMALPVADQPANLIDRVLFEVQREAGVERTFRCDDLNFMRRVSLDLTGRIPNLKRILAFLKDQDPDKRARYVDELLASEAFVDRWTYWFNELFETTYKVQNTRGAVGFSTFYLREAVAENRSLATMATELITARGNSYRAWSTNYLLRAGGLGGNLQDRVDNEATHITDVFLGTSTACISCHDGSGYLDDINLFLSRQKRRNFWETAAFLTAKQITSDNPLLHGFDLTDRLDTPYIADTVDGMRPPREGGVIPPRFVLTGEEPGDGEHPAAALARMVTEDRMFARNFVNRLWGHMTAVPFVSPYNELDPARLDPDQPPPSPWTLQANQPRLMEAMTDFFIESGHDLRATLRLIALSETYQLSTDTVRDWRPEHRDLYVRRVVRELTGEEVFDQFVVATDVLRRVGAAGIERVPGDGDSFTPLSFVFAHQFPDNYHGHMFYMLTQFLTVFGVGNRYDQPRFDAPAPSQALLMMNDYVIQGRIGPYQTYIVWERDEHGNITNEYREVISQLTHLAHTALSDREKIRRTFLAILMREPTRLEMRKIEALKGNQSFVDVAHTLHWTLINYSEFRINY</sequence>
<dbReference type="PANTHER" id="PTHR35889:SF3">
    <property type="entry name" value="F-BOX DOMAIN-CONTAINING PROTEIN"/>
    <property type="match status" value="1"/>
</dbReference>
<gene>
    <name evidence="3" type="ORF">J3U88_19375</name>
</gene>
<evidence type="ECO:0000313" key="3">
    <source>
        <dbReference type="EMBL" id="MBO1320648.1"/>
    </source>
</evidence>